<evidence type="ECO:0000256" key="19">
    <source>
        <dbReference type="RuleBase" id="RU201113"/>
    </source>
</evidence>
<dbReference type="EC" id="2.3.2.27" evidence="19"/>
<evidence type="ECO:0000256" key="1">
    <source>
        <dbReference type="ARBA" id="ARBA00000900"/>
    </source>
</evidence>
<feature type="domain" description="SIAH-type" evidence="22">
    <location>
        <begin position="143"/>
        <end position="203"/>
    </location>
</feature>
<comment type="caution">
    <text evidence="23">The sequence shown here is derived from an EMBL/GenBank/DDBJ whole genome shotgun (WGS) entry which is preliminary data.</text>
</comment>
<evidence type="ECO:0000313" key="23">
    <source>
        <dbReference type="EMBL" id="CAB3381700.1"/>
    </source>
</evidence>
<comment type="similarity">
    <text evidence="5 19">Belongs to the SINA (Seven in absentia) family.</text>
</comment>
<sequence>MSVRRSDASRCLRLRAVRIARWRFSRESRSRRVSFPPRVGPGQKGWPMRKRASSPPRAEQQRKRNKMSSGGGGGGSSGGGDSSDLASLLECPVCFDYVLPPILQCQSGHLVCSNCRPKLNCCPTCRAPLGNIRNLAMEQVANTLKFTCKYNASGCALSLACGDKAEHEEQCPFRPYSCPCPGASCKWQGPLEQVMPHLLAAHKSITNLTGEDIVFLATDINLPGAVDWVMMQTCYGHNFMLILEKQEKFEGHPQFFAVVQIVGSPKEAKNFAYKLELNGNKRKLTYEAAPRSIHEGVAAAINHSDCLVFDPSIAKLFSDHGNLGINVTISQI</sequence>
<comment type="function">
    <text evidence="19">E3 ubiquitin-protein ligase that mediates ubiquitination and subsequent proteasomal degradation of target proteins. E3 ubiquitin ligases accept ubiquitin from an E2 ubiquitin-conjugating enzyme in the form of a thioester and then directly transfers the ubiquitin to targeted substrates.</text>
</comment>
<dbReference type="PROSITE" id="PS51081">
    <property type="entry name" value="ZF_SIAH"/>
    <property type="match status" value="1"/>
</dbReference>
<evidence type="ECO:0000256" key="6">
    <source>
        <dbReference type="ARBA" id="ARBA00022473"/>
    </source>
</evidence>
<feature type="domain" description="RING-type" evidence="21">
    <location>
        <begin position="91"/>
        <end position="126"/>
    </location>
</feature>
<comment type="catalytic activity">
    <reaction evidence="1 19">
        <text>S-ubiquitinyl-[E2 ubiquitin-conjugating enzyme]-L-cysteine + [acceptor protein]-L-lysine = [E2 ubiquitin-conjugating enzyme]-L-cysteine + N(6)-ubiquitinyl-[acceptor protein]-L-lysine.</text>
        <dbReference type="EC" id="2.3.2.27"/>
    </reaction>
</comment>
<dbReference type="GO" id="GO:0005737">
    <property type="term" value="C:cytoplasm"/>
    <property type="evidence" value="ECO:0007669"/>
    <property type="project" value="UniProtKB-SubCell"/>
</dbReference>
<evidence type="ECO:0000256" key="2">
    <source>
        <dbReference type="ARBA" id="ARBA00004123"/>
    </source>
</evidence>
<evidence type="ECO:0000313" key="24">
    <source>
        <dbReference type="Proteomes" id="UP000494165"/>
    </source>
</evidence>
<keyword evidence="15" id="KW-0844">Vision</keyword>
<comment type="function">
    <text evidence="16">E3 ubiquitin-protein ligase that is required for specification of R7 photoreceptor cell fate in the eye by mediating the ubiquitination and subsequent proteasomal degradation of Tramtrack (ttk). E3 Ubiquitin ligases accept ubiquitin from an E2 ubiquitin-conjugating enzyme in the form of a thioester and then directly transfers the ubiquitin to targeted substrates. Acts via the formation of a complex with ebi and phyl that ubiquitinates the transcription repressor ttk, a general inhibitor of photoreceptor differentiation, in a subset of photoreceptor cells in the eye, leading to the differentiation of cells into neurons. Also involved in external sensory organ development.</text>
</comment>
<dbReference type="FunFam" id="2.60.210.10:FF:000002">
    <property type="entry name" value="E3 ubiquitin-protein ligase"/>
    <property type="match status" value="1"/>
</dbReference>
<feature type="region of interest" description="Disordered" evidence="20">
    <location>
        <begin position="27"/>
        <end position="81"/>
    </location>
</feature>
<name>A0A8S1DU71_9INSE</name>
<dbReference type="Pfam" id="PF03145">
    <property type="entry name" value="Sina_TRAF"/>
    <property type="match status" value="1"/>
</dbReference>
<dbReference type="InterPro" id="IPR001841">
    <property type="entry name" value="Znf_RING"/>
</dbReference>
<evidence type="ECO:0000256" key="4">
    <source>
        <dbReference type="ARBA" id="ARBA00004906"/>
    </source>
</evidence>
<comment type="subcellular location">
    <subcellularLocation>
        <location evidence="3">Cytoplasm</location>
    </subcellularLocation>
    <subcellularLocation>
        <location evidence="2">Nucleus</location>
    </subcellularLocation>
</comment>
<dbReference type="GO" id="GO:0007601">
    <property type="term" value="P:visual perception"/>
    <property type="evidence" value="ECO:0007669"/>
    <property type="project" value="UniProtKB-KW"/>
</dbReference>
<dbReference type="InterPro" id="IPR008974">
    <property type="entry name" value="TRAF-like"/>
</dbReference>
<comment type="domain">
    <text evidence="19">The RING-type zinc finger domain is essential for ubiquitin ligase activity.</text>
</comment>
<evidence type="ECO:0000256" key="9">
    <source>
        <dbReference type="ARBA" id="ARBA00022679"/>
    </source>
</evidence>
<dbReference type="CDD" id="cd03829">
    <property type="entry name" value="Sina"/>
    <property type="match status" value="1"/>
</dbReference>
<keyword evidence="6" id="KW-0217">Developmental protein</keyword>
<evidence type="ECO:0000256" key="12">
    <source>
        <dbReference type="ARBA" id="ARBA00022786"/>
    </source>
</evidence>
<feature type="compositionally biased region" description="Gly residues" evidence="20">
    <location>
        <begin position="69"/>
        <end position="81"/>
    </location>
</feature>
<keyword evidence="10 19" id="KW-0479">Metal-binding</keyword>
<evidence type="ECO:0000256" key="18">
    <source>
        <dbReference type="PROSITE-ProRule" id="PRU00455"/>
    </source>
</evidence>
<keyword evidence="7" id="KW-0963">Cytoplasm</keyword>
<dbReference type="InterPro" id="IPR004162">
    <property type="entry name" value="SINA-like_animal"/>
</dbReference>
<dbReference type="Gene3D" id="2.60.210.10">
    <property type="entry name" value="Apoptosis, Tumor Necrosis Factor Receptor Associated Protein 2, Chain A"/>
    <property type="match status" value="1"/>
</dbReference>
<dbReference type="Pfam" id="PF21361">
    <property type="entry name" value="Sina_ZnF"/>
    <property type="match status" value="1"/>
</dbReference>
<evidence type="ECO:0000256" key="16">
    <source>
        <dbReference type="ARBA" id="ARBA00060311"/>
    </source>
</evidence>
<evidence type="ECO:0000259" key="22">
    <source>
        <dbReference type="PROSITE" id="PS51081"/>
    </source>
</evidence>
<dbReference type="PANTHER" id="PTHR45877:SF2">
    <property type="entry name" value="E3 UBIQUITIN-PROTEIN LIGASE SINA-RELATED"/>
    <property type="match status" value="1"/>
</dbReference>
<dbReference type="PROSITE" id="PS50089">
    <property type="entry name" value="ZF_RING_2"/>
    <property type="match status" value="1"/>
</dbReference>
<evidence type="ECO:0000256" key="15">
    <source>
        <dbReference type="ARBA" id="ARBA00023305"/>
    </source>
</evidence>
<dbReference type="GO" id="GO:0005634">
    <property type="term" value="C:nucleus"/>
    <property type="evidence" value="ECO:0007669"/>
    <property type="project" value="UniProtKB-SubCell"/>
</dbReference>
<keyword evidence="9" id="KW-0808">Transferase</keyword>
<evidence type="ECO:0000259" key="21">
    <source>
        <dbReference type="PROSITE" id="PS50089"/>
    </source>
</evidence>
<comment type="subunit">
    <text evidence="17">Component of some E3 complex at least composed of sina, ebi and phyl. Interacts with eff.</text>
</comment>
<dbReference type="FunFam" id="3.30.40.10:FF:000063">
    <property type="entry name" value="E3 ubiquitin-protein ligase"/>
    <property type="match status" value="1"/>
</dbReference>
<dbReference type="GO" id="GO:0061630">
    <property type="term" value="F:ubiquitin protein ligase activity"/>
    <property type="evidence" value="ECO:0007669"/>
    <property type="project" value="UniProtKB-EC"/>
</dbReference>
<dbReference type="AlphaFoldDB" id="A0A8S1DU71"/>
<reference evidence="23 24" key="1">
    <citation type="submission" date="2020-04" db="EMBL/GenBank/DDBJ databases">
        <authorList>
            <person name="Alioto T."/>
            <person name="Alioto T."/>
            <person name="Gomez Garrido J."/>
        </authorList>
    </citation>
    <scope>NUCLEOTIDE SEQUENCE [LARGE SCALE GENOMIC DNA]</scope>
</reference>
<dbReference type="Proteomes" id="UP000494165">
    <property type="component" value="Unassembled WGS sequence"/>
</dbReference>
<keyword evidence="14" id="KW-0539">Nucleus</keyword>
<evidence type="ECO:0000256" key="14">
    <source>
        <dbReference type="ARBA" id="ARBA00023242"/>
    </source>
</evidence>
<dbReference type="InterPro" id="IPR049548">
    <property type="entry name" value="Sina-like_RING"/>
</dbReference>
<organism evidence="23 24">
    <name type="scientific">Cloeon dipterum</name>
    <dbReference type="NCBI Taxonomy" id="197152"/>
    <lineage>
        <taxon>Eukaryota</taxon>
        <taxon>Metazoa</taxon>
        <taxon>Ecdysozoa</taxon>
        <taxon>Arthropoda</taxon>
        <taxon>Hexapoda</taxon>
        <taxon>Insecta</taxon>
        <taxon>Pterygota</taxon>
        <taxon>Palaeoptera</taxon>
        <taxon>Ephemeroptera</taxon>
        <taxon>Pisciforma</taxon>
        <taxon>Baetidae</taxon>
        <taxon>Cloeon</taxon>
    </lineage>
</organism>
<evidence type="ECO:0000256" key="20">
    <source>
        <dbReference type="SAM" id="MobiDB-lite"/>
    </source>
</evidence>
<dbReference type="SUPFAM" id="SSF49599">
    <property type="entry name" value="TRAF domain-like"/>
    <property type="match status" value="1"/>
</dbReference>
<keyword evidence="13 19" id="KW-0862">Zinc</keyword>
<evidence type="ECO:0000256" key="5">
    <source>
        <dbReference type="ARBA" id="ARBA00009119"/>
    </source>
</evidence>
<keyword evidence="24" id="KW-1185">Reference proteome</keyword>
<gene>
    <name evidence="23" type="ORF">CLODIP_2_CD03227</name>
</gene>
<keyword evidence="12 19" id="KW-0833">Ubl conjugation pathway</keyword>
<dbReference type="EMBL" id="CADEPI010000242">
    <property type="protein sequence ID" value="CAB3381700.1"/>
    <property type="molecule type" value="Genomic_DNA"/>
</dbReference>
<dbReference type="InterPro" id="IPR013083">
    <property type="entry name" value="Znf_RING/FYVE/PHD"/>
</dbReference>
<comment type="domain">
    <text evidence="19">The SBD domain (substrate-binding domain) mediates the interaction with substrate proteins. It is related to the TRAF family.</text>
</comment>
<dbReference type="FunFam" id="3.30.40.10:FF:000041">
    <property type="entry name" value="E3 ubiquitin-protein ligase SINAT3"/>
    <property type="match status" value="1"/>
</dbReference>
<comment type="pathway">
    <text evidence="4 19">Protein modification; protein ubiquitination.</text>
</comment>
<dbReference type="Pfam" id="PF21362">
    <property type="entry name" value="Sina_RING"/>
    <property type="match status" value="1"/>
</dbReference>
<dbReference type="GO" id="GO:0031624">
    <property type="term" value="F:ubiquitin conjugating enzyme binding"/>
    <property type="evidence" value="ECO:0007669"/>
    <property type="project" value="TreeGrafter"/>
</dbReference>
<dbReference type="InterPro" id="IPR013010">
    <property type="entry name" value="Znf_SIAH"/>
</dbReference>
<keyword evidence="8" id="KW-0716">Sensory transduction</keyword>
<dbReference type="GO" id="GO:0030154">
    <property type="term" value="P:cell differentiation"/>
    <property type="evidence" value="ECO:0007669"/>
    <property type="project" value="UniProtKB-ARBA"/>
</dbReference>
<dbReference type="Gene3D" id="3.30.40.10">
    <property type="entry name" value="Zinc/RING finger domain, C3HC4 (zinc finger)"/>
    <property type="match status" value="2"/>
</dbReference>
<keyword evidence="11 18" id="KW-0863">Zinc-finger</keyword>
<accession>A0A8S1DU71</accession>
<evidence type="ECO:0000256" key="10">
    <source>
        <dbReference type="ARBA" id="ARBA00022723"/>
    </source>
</evidence>
<dbReference type="GO" id="GO:0008270">
    <property type="term" value="F:zinc ion binding"/>
    <property type="evidence" value="ECO:0007669"/>
    <property type="project" value="UniProtKB-KW"/>
</dbReference>
<evidence type="ECO:0000256" key="17">
    <source>
        <dbReference type="ARBA" id="ARBA00062579"/>
    </source>
</evidence>
<dbReference type="InterPro" id="IPR018121">
    <property type="entry name" value="7-in-absentia-prot_TRAF-dom"/>
</dbReference>
<evidence type="ECO:0000256" key="3">
    <source>
        <dbReference type="ARBA" id="ARBA00004496"/>
    </source>
</evidence>
<evidence type="ECO:0000256" key="7">
    <source>
        <dbReference type="ARBA" id="ARBA00022490"/>
    </source>
</evidence>
<dbReference type="OrthoDB" id="8182903at2759"/>
<evidence type="ECO:0000256" key="8">
    <source>
        <dbReference type="ARBA" id="ARBA00022606"/>
    </source>
</evidence>
<dbReference type="GO" id="GO:0043161">
    <property type="term" value="P:proteasome-mediated ubiquitin-dependent protein catabolic process"/>
    <property type="evidence" value="ECO:0007669"/>
    <property type="project" value="TreeGrafter"/>
</dbReference>
<evidence type="ECO:0000256" key="11">
    <source>
        <dbReference type="ARBA" id="ARBA00022771"/>
    </source>
</evidence>
<proteinExistence type="inferred from homology"/>
<dbReference type="SUPFAM" id="SSF57850">
    <property type="entry name" value="RING/U-box"/>
    <property type="match status" value="1"/>
</dbReference>
<evidence type="ECO:0000256" key="13">
    <source>
        <dbReference type="ARBA" id="ARBA00022833"/>
    </source>
</evidence>
<protein>
    <recommendedName>
        <fullName evidence="19">E3 ubiquitin-protein ligase</fullName>
        <ecNumber evidence="19">2.3.2.27</ecNumber>
    </recommendedName>
</protein>
<dbReference type="PANTHER" id="PTHR45877">
    <property type="entry name" value="E3 UBIQUITIN-PROTEIN LIGASE SIAH2"/>
    <property type="match status" value="1"/>
</dbReference>